<name>A0A9P1CS15_9DINO</name>
<organism evidence="2">
    <name type="scientific">Cladocopium goreaui</name>
    <dbReference type="NCBI Taxonomy" id="2562237"/>
    <lineage>
        <taxon>Eukaryota</taxon>
        <taxon>Sar</taxon>
        <taxon>Alveolata</taxon>
        <taxon>Dinophyceae</taxon>
        <taxon>Suessiales</taxon>
        <taxon>Symbiodiniaceae</taxon>
        <taxon>Cladocopium</taxon>
    </lineage>
</organism>
<reference evidence="3" key="2">
    <citation type="submission" date="2024-04" db="EMBL/GenBank/DDBJ databases">
        <authorList>
            <person name="Chen Y."/>
            <person name="Shah S."/>
            <person name="Dougan E. K."/>
            <person name="Thang M."/>
            <person name="Chan C."/>
        </authorList>
    </citation>
    <scope>NUCLEOTIDE SEQUENCE [LARGE SCALE GENOMIC DNA]</scope>
</reference>
<evidence type="ECO:0000313" key="3">
    <source>
        <dbReference type="EMBL" id="CAL1149628.1"/>
    </source>
</evidence>
<evidence type="ECO:0000256" key="1">
    <source>
        <dbReference type="SAM" id="MobiDB-lite"/>
    </source>
</evidence>
<feature type="compositionally biased region" description="Acidic residues" evidence="1">
    <location>
        <begin position="399"/>
        <end position="416"/>
    </location>
</feature>
<protein>
    <submittedName>
        <fullName evidence="4">HMG box domain-containing protein</fullName>
    </submittedName>
</protein>
<accession>A0A9P1CS15</accession>
<dbReference type="Proteomes" id="UP001152797">
    <property type="component" value="Unassembled WGS sequence"/>
</dbReference>
<comment type="caution">
    <text evidence="2">The sequence shown here is derived from an EMBL/GenBank/DDBJ whole genome shotgun (WGS) entry which is preliminary data.</text>
</comment>
<sequence length="734" mass="81300">MYFRDDWILSQKSLKGSDAKVNPASKEFWVELKEAFSQLNPNMRAYYEELATESGAEAARKRALDGSSVKDQIEIESSSLQVALANQDSSLPLVLQGGDQDGLHVALPLNPWLAEASVMEQQTDLDIMSEMTKNVLNEMLSTKVDLLGDNNQHPISESLLESSWRSNVAHGITWAQALSRFDQEAQRFVRPPPGFAFPRQVQYQGHCGSFCRFHNDILVVSFFRRLLRAMQEVVEWSGEGIGRAAQENILLQFQVIDGISRDVHDVHAWLVAPSAASGPHSASQAFILCRRVEIEDVEGNRSDTDLERGSFFLDLEALPFLESTVEHASNLLPSGPLEQLSEEEFAERLFRTFEATAALPDEIAIRRLDFDDVSLRRVRVTRYSPEFEPIRVLMHEVENGEEEEEEIGEVVEDDSDQPPIGASEEAAVPDLLSLVLDDEPSKTQTRSKKSSKPKPLQMTSTRLRKHVVDEAYQGAEGPSFPAEVDLDNSEMQQQLRRAVGDIALVASLDEGAKASLLDAVSCCSSIHQPGVEAAFNFVESDEEGKAHVEVSEFEEEPEVDPNAPEQISENLEEYDLFGLDDMPGVSESASAASSSSTSNREDRPSSDSSGAVSSSETILSRRSDGNVLKLLSHKNLVAGNLMYEVRQQWPNGIHTPVGKISLIANVRNQTLKASCSIHRLCHCMLSSSHSDADAEHGKVNKLVEWLSVALDSTPAMHTNLSKEIRLSYGMKVRE</sequence>
<feature type="compositionally biased region" description="Low complexity" evidence="1">
    <location>
        <begin position="606"/>
        <end position="615"/>
    </location>
</feature>
<evidence type="ECO:0000313" key="5">
    <source>
        <dbReference type="Proteomes" id="UP001152797"/>
    </source>
</evidence>
<gene>
    <name evidence="2" type="ORF">C1SCF055_LOCUS22748</name>
</gene>
<feature type="region of interest" description="Disordered" evidence="1">
    <location>
        <begin position="585"/>
        <end position="618"/>
    </location>
</feature>
<feature type="compositionally biased region" description="Low complexity" evidence="1">
    <location>
        <begin position="586"/>
        <end position="598"/>
    </location>
</feature>
<reference evidence="2" key="1">
    <citation type="submission" date="2022-10" db="EMBL/GenBank/DDBJ databases">
        <authorList>
            <person name="Chen Y."/>
            <person name="Dougan E. K."/>
            <person name="Chan C."/>
            <person name="Rhodes N."/>
            <person name="Thang M."/>
        </authorList>
    </citation>
    <scope>NUCLEOTIDE SEQUENCE</scope>
</reference>
<dbReference type="EMBL" id="CAMXCT020002181">
    <property type="protein sequence ID" value="CAL1149628.1"/>
    <property type="molecule type" value="Genomic_DNA"/>
</dbReference>
<evidence type="ECO:0000313" key="4">
    <source>
        <dbReference type="EMBL" id="CAL4783565.1"/>
    </source>
</evidence>
<proteinExistence type="predicted"/>
<feature type="region of interest" description="Disordered" evidence="1">
    <location>
        <begin position="435"/>
        <end position="460"/>
    </location>
</feature>
<keyword evidence="5" id="KW-1185">Reference proteome</keyword>
<evidence type="ECO:0000313" key="2">
    <source>
        <dbReference type="EMBL" id="CAI3996253.1"/>
    </source>
</evidence>
<feature type="region of interest" description="Disordered" evidence="1">
    <location>
        <begin position="398"/>
        <end position="422"/>
    </location>
</feature>
<dbReference type="AlphaFoldDB" id="A0A9P1CS15"/>
<dbReference type="OrthoDB" id="437670at2759"/>
<dbReference type="EMBL" id="CAMXCT030002181">
    <property type="protein sequence ID" value="CAL4783565.1"/>
    <property type="molecule type" value="Genomic_DNA"/>
</dbReference>
<dbReference type="EMBL" id="CAMXCT010002181">
    <property type="protein sequence ID" value="CAI3996253.1"/>
    <property type="molecule type" value="Genomic_DNA"/>
</dbReference>